<keyword evidence="2" id="KW-1185">Reference proteome</keyword>
<evidence type="ECO:0000313" key="2">
    <source>
        <dbReference type="Proteomes" id="UP000789920"/>
    </source>
</evidence>
<dbReference type="EMBL" id="CAJVQC010003331">
    <property type="protein sequence ID" value="CAG8525149.1"/>
    <property type="molecule type" value="Genomic_DNA"/>
</dbReference>
<reference evidence="1" key="1">
    <citation type="submission" date="2021-06" db="EMBL/GenBank/DDBJ databases">
        <authorList>
            <person name="Kallberg Y."/>
            <person name="Tangrot J."/>
            <person name="Rosling A."/>
        </authorList>
    </citation>
    <scope>NUCLEOTIDE SEQUENCE</scope>
    <source>
        <strain evidence="1">MA461A</strain>
    </source>
</reference>
<organism evidence="1 2">
    <name type="scientific">Racocetra persica</name>
    <dbReference type="NCBI Taxonomy" id="160502"/>
    <lineage>
        <taxon>Eukaryota</taxon>
        <taxon>Fungi</taxon>
        <taxon>Fungi incertae sedis</taxon>
        <taxon>Mucoromycota</taxon>
        <taxon>Glomeromycotina</taxon>
        <taxon>Glomeromycetes</taxon>
        <taxon>Diversisporales</taxon>
        <taxon>Gigasporaceae</taxon>
        <taxon>Racocetra</taxon>
    </lineage>
</organism>
<gene>
    <name evidence="1" type="ORF">RPERSI_LOCUS2884</name>
</gene>
<proteinExistence type="predicted"/>
<sequence length="321" mass="36705">MTSRDFVCVVKQKIQSLLRILYKQFNTQQFIRQLAEREGVSEEKIKEIVTDSFCKSYCKGENIGAELHFEFDSRLLVYRRYKIVSDISDPEKEIMADNKLLKSGQVKDGYFLLPLDVKNLSLSINQEIKDRLRKDGKIIKGSIKSLQTTKEFQGKKYYAVDLGRGVEVKENLGEDTPQIILTRADDSFVRRLLEQEIPQLKEGLVVIHSILRLPGLISKVIVEKGSVAKEKNLYIEPAGTCIGEGGEKAKSVSRLIYPEPSLLLQHEGKMLQKISEYLGINVHVKMMEETNERERLGNKGQISQQIGNYKNIDVRIVEEIE</sequence>
<name>A0ACA9LE19_9GLOM</name>
<comment type="caution">
    <text evidence="1">The sequence shown here is derived from an EMBL/GenBank/DDBJ whole genome shotgun (WGS) entry which is preliminary data.</text>
</comment>
<accession>A0ACA9LE19</accession>
<dbReference type="Proteomes" id="UP000789920">
    <property type="component" value="Unassembled WGS sequence"/>
</dbReference>
<evidence type="ECO:0000313" key="1">
    <source>
        <dbReference type="EMBL" id="CAG8525149.1"/>
    </source>
</evidence>
<protein>
    <submittedName>
        <fullName evidence="1">12858_t:CDS:1</fullName>
    </submittedName>
</protein>